<organism evidence="2 3">
    <name type="scientific">Suillus plorans</name>
    <dbReference type="NCBI Taxonomy" id="116603"/>
    <lineage>
        <taxon>Eukaryota</taxon>
        <taxon>Fungi</taxon>
        <taxon>Dikarya</taxon>
        <taxon>Basidiomycota</taxon>
        <taxon>Agaricomycotina</taxon>
        <taxon>Agaricomycetes</taxon>
        <taxon>Agaricomycetidae</taxon>
        <taxon>Boletales</taxon>
        <taxon>Suillineae</taxon>
        <taxon>Suillaceae</taxon>
        <taxon>Suillus</taxon>
    </lineage>
</organism>
<comment type="caution">
    <text evidence="2">The sequence shown here is derived from an EMBL/GenBank/DDBJ whole genome shotgun (WGS) entry which is preliminary data.</text>
</comment>
<feature type="compositionally biased region" description="Polar residues" evidence="1">
    <location>
        <begin position="173"/>
        <end position="186"/>
    </location>
</feature>
<evidence type="ECO:0000256" key="1">
    <source>
        <dbReference type="SAM" id="MobiDB-lite"/>
    </source>
</evidence>
<evidence type="ECO:0000313" key="2">
    <source>
        <dbReference type="EMBL" id="KAG1793638.1"/>
    </source>
</evidence>
<feature type="region of interest" description="Disordered" evidence="1">
    <location>
        <begin position="144"/>
        <end position="196"/>
    </location>
</feature>
<dbReference type="AlphaFoldDB" id="A0A9P7DI35"/>
<dbReference type="Proteomes" id="UP000719766">
    <property type="component" value="Unassembled WGS sequence"/>
</dbReference>
<dbReference type="RefSeq" id="XP_041160036.1">
    <property type="nucleotide sequence ID" value="XM_041300144.1"/>
</dbReference>
<protein>
    <submittedName>
        <fullName evidence="2">Uncharacterized protein</fullName>
    </submittedName>
</protein>
<evidence type="ECO:0000313" key="3">
    <source>
        <dbReference type="Proteomes" id="UP000719766"/>
    </source>
</evidence>
<proteinExistence type="predicted"/>
<dbReference type="GeneID" id="64593908"/>
<gene>
    <name evidence="2" type="ORF">HD556DRAFT_1308494</name>
</gene>
<dbReference type="EMBL" id="JABBWE010000029">
    <property type="protein sequence ID" value="KAG1793638.1"/>
    <property type="molecule type" value="Genomic_DNA"/>
</dbReference>
<dbReference type="OrthoDB" id="2691494at2759"/>
<reference evidence="2" key="1">
    <citation type="journal article" date="2020" name="New Phytol.">
        <title>Comparative genomics reveals dynamic genome evolution in host specialist ectomycorrhizal fungi.</title>
        <authorList>
            <person name="Lofgren L.A."/>
            <person name="Nguyen N.H."/>
            <person name="Vilgalys R."/>
            <person name="Ruytinx J."/>
            <person name="Liao H.L."/>
            <person name="Branco S."/>
            <person name="Kuo A."/>
            <person name="LaButti K."/>
            <person name="Lipzen A."/>
            <person name="Andreopoulos W."/>
            <person name="Pangilinan J."/>
            <person name="Riley R."/>
            <person name="Hundley H."/>
            <person name="Na H."/>
            <person name="Barry K."/>
            <person name="Grigoriev I.V."/>
            <person name="Stajich J.E."/>
            <person name="Kennedy P.G."/>
        </authorList>
    </citation>
    <scope>NUCLEOTIDE SEQUENCE</scope>
    <source>
        <strain evidence="2">S12</strain>
    </source>
</reference>
<name>A0A9P7DI35_9AGAM</name>
<accession>A0A9P7DI35</accession>
<keyword evidence="3" id="KW-1185">Reference proteome</keyword>
<feature type="compositionally biased region" description="Basic residues" evidence="1">
    <location>
        <begin position="155"/>
        <end position="166"/>
    </location>
</feature>
<sequence length="196" mass="21693">MSVTPDDGNLMYFVGHGRNILINSPENSDDTHLVSRDQLKLFIAYSHTLHNKSPRACPPGPLGYDFFMHVFNSEGLHSSASYLDESGTVVSNGALPKLSDIIGEVEEEDISLSSTRMAQVEQMVWHTALSASHQREKMEMRRAGQRKEKNFGRKQTQKVNKKGLGKIRKESDLPTTYPSVGPSTIGTAEEAMAVTD</sequence>